<dbReference type="RefSeq" id="XP_047780218.1">
    <property type="nucleotide sequence ID" value="XM_047923267.1"/>
</dbReference>
<organism evidence="6 7">
    <name type="scientific">Rhodofomes roseus</name>
    <dbReference type="NCBI Taxonomy" id="34475"/>
    <lineage>
        <taxon>Eukaryota</taxon>
        <taxon>Fungi</taxon>
        <taxon>Dikarya</taxon>
        <taxon>Basidiomycota</taxon>
        <taxon>Agaricomycotina</taxon>
        <taxon>Agaricomycetes</taxon>
        <taxon>Polyporales</taxon>
        <taxon>Rhodofomes</taxon>
    </lineage>
</organism>
<comment type="caution">
    <text evidence="6">The sequence shown here is derived from an EMBL/GenBank/DDBJ whole genome shotgun (WGS) entry which is preliminary data.</text>
</comment>
<evidence type="ECO:0000256" key="4">
    <source>
        <dbReference type="PROSITE-ProRule" id="PRU00134"/>
    </source>
</evidence>
<dbReference type="GeneID" id="72003999"/>
<keyword evidence="7" id="KW-1185">Reference proteome</keyword>
<evidence type="ECO:0000256" key="3">
    <source>
        <dbReference type="ARBA" id="ARBA00022833"/>
    </source>
</evidence>
<keyword evidence="1" id="KW-0479">Metal-binding</keyword>
<keyword evidence="2 4" id="KW-0863">Zinc-finger</keyword>
<dbReference type="Proteomes" id="UP000814176">
    <property type="component" value="Unassembled WGS sequence"/>
</dbReference>
<sequence length="177" mass="19876">MAVKYNDTESKEKADPAFRYATTDLDFLPLPGEVWRGEWAGKRMSAGWNSRVDKYIALGIDTRSAVKIAQAAKLDPFFQPLWKRCEATGCTAIERPGSKMKRCHGCQRIFYCDAACQKAHWKEHKSACKGGNHPLQILRSQTIYKTILKEVIKPAEERLLHDSATDSEAAKSDGAEN</sequence>
<dbReference type="EMBL" id="JADCUA010000007">
    <property type="protein sequence ID" value="KAH9838303.1"/>
    <property type="molecule type" value="Genomic_DNA"/>
</dbReference>
<proteinExistence type="predicted"/>
<reference evidence="6 7" key="1">
    <citation type="journal article" date="2021" name="Environ. Microbiol.">
        <title>Gene family expansions and transcriptome signatures uncover fungal adaptations to wood decay.</title>
        <authorList>
            <person name="Hage H."/>
            <person name="Miyauchi S."/>
            <person name="Viragh M."/>
            <person name="Drula E."/>
            <person name="Min B."/>
            <person name="Chaduli D."/>
            <person name="Navarro D."/>
            <person name="Favel A."/>
            <person name="Norest M."/>
            <person name="Lesage-Meessen L."/>
            <person name="Balint B."/>
            <person name="Merenyi Z."/>
            <person name="de Eugenio L."/>
            <person name="Morin E."/>
            <person name="Martinez A.T."/>
            <person name="Baldrian P."/>
            <person name="Stursova M."/>
            <person name="Martinez M.J."/>
            <person name="Novotny C."/>
            <person name="Magnuson J.K."/>
            <person name="Spatafora J.W."/>
            <person name="Maurice S."/>
            <person name="Pangilinan J."/>
            <person name="Andreopoulos W."/>
            <person name="LaButti K."/>
            <person name="Hundley H."/>
            <person name="Na H."/>
            <person name="Kuo A."/>
            <person name="Barry K."/>
            <person name="Lipzen A."/>
            <person name="Henrissat B."/>
            <person name="Riley R."/>
            <person name="Ahrendt S."/>
            <person name="Nagy L.G."/>
            <person name="Grigoriev I.V."/>
            <person name="Martin F."/>
            <person name="Rosso M.N."/>
        </authorList>
    </citation>
    <scope>NUCLEOTIDE SEQUENCE [LARGE SCALE GENOMIC DNA]</scope>
    <source>
        <strain evidence="6 7">CIRM-BRFM 1785</strain>
    </source>
</reference>
<protein>
    <recommendedName>
        <fullName evidence="5">MYND-type domain-containing protein</fullName>
    </recommendedName>
</protein>
<name>A0ABQ8KK51_9APHY</name>
<evidence type="ECO:0000256" key="1">
    <source>
        <dbReference type="ARBA" id="ARBA00022723"/>
    </source>
</evidence>
<dbReference type="Gene3D" id="6.10.140.2220">
    <property type="match status" value="1"/>
</dbReference>
<dbReference type="PROSITE" id="PS01360">
    <property type="entry name" value="ZF_MYND_1"/>
    <property type="match status" value="1"/>
</dbReference>
<gene>
    <name evidence="6" type="ORF">C8Q71DRAFT_750376</name>
</gene>
<evidence type="ECO:0000259" key="5">
    <source>
        <dbReference type="PROSITE" id="PS50865"/>
    </source>
</evidence>
<keyword evidence="3" id="KW-0862">Zinc</keyword>
<dbReference type="Pfam" id="PF01753">
    <property type="entry name" value="zf-MYND"/>
    <property type="match status" value="1"/>
</dbReference>
<accession>A0ABQ8KK51</accession>
<evidence type="ECO:0000313" key="6">
    <source>
        <dbReference type="EMBL" id="KAH9838303.1"/>
    </source>
</evidence>
<evidence type="ECO:0000256" key="2">
    <source>
        <dbReference type="ARBA" id="ARBA00022771"/>
    </source>
</evidence>
<dbReference type="PROSITE" id="PS50865">
    <property type="entry name" value="ZF_MYND_2"/>
    <property type="match status" value="1"/>
</dbReference>
<dbReference type="InterPro" id="IPR002893">
    <property type="entry name" value="Znf_MYND"/>
</dbReference>
<feature type="domain" description="MYND-type" evidence="5">
    <location>
        <begin position="85"/>
        <end position="128"/>
    </location>
</feature>
<dbReference type="SUPFAM" id="SSF144232">
    <property type="entry name" value="HIT/MYND zinc finger-like"/>
    <property type="match status" value="1"/>
</dbReference>
<evidence type="ECO:0000313" key="7">
    <source>
        <dbReference type="Proteomes" id="UP000814176"/>
    </source>
</evidence>